<feature type="domain" description="SnoaL-like" evidence="1">
    <location>
        <begin position="20"/>
        <end position="108"/>
    </location>
</feature>
<proteinExistence type="predicted"/>
<reference evidence="2 3" key="1">
    <citation type="submission" date="2019-07" db="EMBL/GenBank/DDBJ databases">
        <title>Genomic Encyclopedia of Archaeal and Bacterial Type Strains, Phase II (KMG-II): from individual species to whole genera.</title>
        <authorList>
            <person name="Goeker M."/>
        </authorList>
    </citation>
    <scope>NUCLEOTIDE SEQUENCE [LARGE SCALE GENOMIC DNA]</scope>
    <source>
        <strain evidence="2 3">ATCC BAA-1854</strain>
    </source>
</reference>
<dbReference type="Pfam" id="PF12680">
    <property type="entry name" value="SnoaL_2"/>
    <property type="match status" value="1"/>
</dbReference>
<dbReference type="PANTHER" id="PTHR38436:SF1">
    <property type="entry name" value="ESTER CYCLASE"/>
    <property type="match status" value="1"/>
</dbReference>
<name>A0A562TRS7_9SPHI</name>
<comment type="caution">
    <text evidence="2">The sequence shown here is derived from an EMBL/GenBank/DDBJ whole genome shotgun (WGS) entry which is preliminary data.</text>
</comment>
<accession>A0A562TRS7</accession>
<dbReference type="PANTHER" id="PTHR38436">
    <property type="entry name" value="POLYKETIDE CYCLASE SNOAL-LIKE DOMAIN"/>
    <property type="match status" value="1"/>
</dbReference>
<protein>
    <submittedName>
        <fullName evidence="2">Putative SnoaL-like aldol condensation-catalyzing enzyme</fullName>
    </submittedName>
</protein>
<gene>
    <name evidence="2" type="ORF">JN11_04033</name>
</gene>
<keyword evidence="3" id="KW-1185">Reference proteome</keyword>
<dbReference type="EMBL" id="VLLI01000013">
    <property type="protein sequence ID" value="TWI96299.1"/>
    <property type="molecule type" value="Genomic_DNA"/>
</dbReference>
<dbReference type="InterPro" id="IPR037401">
    <property type="entry name" value="SnoaL-like"/>
</dbReference>
<organism evidence="2 3">
    <name type="scientific">Mucilaginibacter frigoritolerans</name>
    <dbReference type="NCBI Taxonomy" id="652788"/>
    <lineage>
        <taxon>Bacteria</taxon>
        <taxon>Pseudomonadati</taxon>
        <taxon>Bacteroidota</taxon>
        <taxon>Sphingobacteriia</taxon>
        <taxon>Sphingobacteriales</taxon>
        <taxon>Sphingobacteriaceae</taxon>
        <taxon>Mucilaginibacter</taxon>
    </lineage>
</organism>
<dbReference type="RefSeq" id="WP_144915382.1">
    <property type="nucleotide sequence ID" value="NZ_VLLI01000013.1"/>
</dbReference>
<evidence type="ECO:0000313" key="2">
    <source>
        <dbReference type="EMBL" id="TWI96299.1"/>
    </source>
</evidence>
<dbReference type="OrthoDB" id="9812089at2"/>
<evidence type="ECO:0000259" key="1">
    <source>
        <dbReference type="Pfam" id="PF12680"/>
    </source>
</evidence>
<dbReference type="Proteomes" id="UP000317010">
    <property type="component" value="Unassembled WGS sequence"/>
</dbReference>
<sequence length="245" mass="27824">METKSNKTIVLECYRKIIRDLDLSLVDEYIREDYIQHSPTVKDGKAGILEMLHFLKSLPQPKEHGPSPIIRTIAEGNMVAVHLDVQFMGKRVAVVDLFRLQEGKIAEHWDASMMQPEKQDGLIIITNGTAEIDQKIDPSVSKKLVNEFYQIAFGKGDPILADRYVAKNYLDHDPDGRLLKGLDYLVKIHRLIAEGDFVVAQCELISATGRYASYDIFRIAGDKIVEHWCVEQEVPQTMAHNNGMF</sequence>
<dbReference type="GO" id="GO:0030638">
    <property type="term" value="P:polyketide metabolic process"/>
    <property type="evidence" value="ECO:0007669"/>
    <property type="project" value="InterPro"/>
</dbReference>
<evidence type="ECO:0000313" key="3">
    <source>
        <dbReference type="Proteomes" id="UP000317010"/>
    </source>
</evidence>
<dbReference type="Gene3D" id="3.10.450.50">
    <property type="match status" value="2"/>
</dbReference>
<dbReference type="SUPFAM" id="SSF54427">
    <property type="entry name" value="NTF2-like"/>
    <property type="match status" value="2"/>
</dbReference>
<dbReference type="InterPro" id="IPR009959">
    <property type="entry name" value="Cyclase_SnoaL-like"/>
</dbReference>
<dbReference type="InterPro" id="IPR032710">
    <property type="entry name" value="NTF2-like_dom_sf"/>
</dbReference>
<dbReference type="AlphaFoldDB" id="A0A562TRS7"/>